<dbReference type="EMBL" id="ML991865">
    <property type="protein sequence ID" value="KAF2229396.1"/>
    <property type="molecule type" value="Genomic_DNA"/>
</dbReference>
<evidence type="ECO:0000313" key="4">
    <source>
        <dbReference type="Proteomes" id="UP000800092"/>
    </source>
</evidence>
<dbReference type="PANTHER" id="PTHR33393">
    <property type="entry name" value="POLYGLUTAMINE SYNTHESIS ACCESSORY PROTEIN RV0574C-RELATED"/>
    <property type="match status" value="1"/>
</dbReference>
<reference evidence="3" key="1">
    <citation type="journal article" date="2020" name="Stud. Mycol.">
        <title>101 Dothideomycetes genomes: a test case for predicting lifestyles and emergence of pathogens.</title>
        <authorList>
            <person name="Haridas S."/>
            <person name="Albert R."/>
            <person name="Binder M."/>
            <person name="Bloem J."/>
            <person name="Labutti K."/>
            <person name="Salamov A."/>
            <person name="Andreopoulos B."/>
            <person name="Baker S."/>
            <person name="Barry K."/>
            <person name="Bills G."/>
            <person name="Bluhm B."/>
            <person name="Cannon C."/>
            <person name="Castanera R."/>
            <person name="Culley D."/>
            <person name="Daum C."/>
            <person name="Ezra D."/>
            <person name="Gonzalez J."/>
            <person name="Henrissat B."/>
            <person name="Kuo A."/>
            <person name="Liang C."/>
            <person name="Lipzen A."/>
            <person name="Lutzoni F."/>
            <person name="Magnuson J."/>
            <person name="Mondo S."/>
            <person name="Nolan M."/>
            <person name="Ohm R."/>
            <person name="Pangilinan J."/>
            <person name="Park H.-J."/>
            <person name="Ramirez L."/>
            <person name="Alfaro M."/>
            <person name="Sun H."/>
            <person name="Tritt A."/>
            <person name="Yoshinaga Y."/>
            <person name="Zwiers L.-H."/>
            <person name="Turgeon B."/>
            <person name="Goodwin S."/>
            <person name="Spatafora J."/>
            <person name="Crous P."/>
            <person name="Grigoriev I."/>
        </authorList>
    </citation>
    <scope>NUCLEOTIDE SEQUENCE</scope>
    <source>
        <strain evidence="3">Tuck. ex Michener</strain>
    </source>
</reference>
<dbReference type="Pfam" id="PF09587">
    <property type="entry name" value="PGA_cap"/>
    <property type="match status" value="1"/>
</dbReference>
<dbReference type="Proteomes" id="UP000800092">
    <property type="component" value="Unassembled WGS sequence"/>
</dbReference>
<name>A0A6A6GUB8_VIRVR</name>
<dbReference type="CDD" id="cd07381">
    <property type="entry name" value="MPP_CapA"/>
    <property type="match status" value="1"/>
</dbReference>
<proteinExistence type="inferred from homology"/>
<gene>
    <name evidence="3" type="ORF">EV356DRAFT_455955</name>
</gene>
<dbReference type="SUPFAM" id="SSF56300">
    <property type="entry name" value="Metallo-dependent phosphatases"/>
    <property type="match status" value="1"/>
</dbReference>
<organism evidence="3 4">
    <name type="scientific">Viridothelium virens</name>
    <name type="common">Speckled blister lichen</name>
    <name type="synonym">Trypethelium virens</name>
    <dbReference type="NCBI Taxonomy" id="1048519"/>
    <lineage>
        <taxon>Eukaryota</taxon>
        <taxon>Fungi</taxon>
        <taxon>Dikarya</taxon>
        <taxon>Ascomycota</taxon>
        <taxon>Pezizomycotina</taxon>
        <taxon>Dothideomycetes</taxon>
        <taxon>Dothideomycetes incertae sedis</taxon>
        <taxon>Trypetheliales</taxon>
        <taxon>Trypetheliaceae</taxon>
        <taxon>Viridothelium</taxon>
    </lineage>
</organism>
<dbReference type="SMART" id="SM00854">
    <property type="entry name" value="PGA_cap"/>
    <property type="match status" value="1"/>
</dbReference>
<dbReference type="PANTHER" id="PTHR33393:SF11">
    <property type="entry name" value="POLYGLUTAMINE SYNTHESIS ACCESSORY PROTEIN RV0574C-RELATED"/>
    <property type="match status" value="1"/>
</dbReference>
<evidence type="ECO:0000256" key="1">
    <source>
        <dbReference type="ARBA" id="ARBA00005662"/>
    </source>
</evidence>
<dbReference type="AlphaFoldDB" id="A0A6A6GUB8"/>
<evidence type="ECO:0000313" key="3">
    <source>
        <dbReference type="EMBL" id="KAF2229396.1"/>
    </source>
</evidence>
<keyword evidence="4" id="KW-1185">Reference proteome</keyword>
<dbReference type="OrthoDB" id="189619at2759"/>
<dbReference type="Gene3D" id="3.60.21.10">
    <property type="match status" value="1"/>
</dbReference>
<feature type="domain" description="Capsule synthesis protein CapA" evidence="2">
    <location>
        <begin position="8"/>
        <end position="282"/>
    </location>
</feature>
<comment type="similarity">
    <text evidence="1">Belongs to the CapA family.</text>
</comment>
<protein>
    <submittedName>
        <fullName evidence="3">Polyglutamate biosynthesis protein</fullName>
    </submittedName>
</protein>
<dbReference type="InterPro" id="IPR029052">
    <property type="entry name" value="Metallo-depent_PP-like"/>
</dbReference>
<evidence type="ECO:0000259" key="2">
    <source>
        <dbReference type="SMART" id="SM00854"/>
    </source>
</evidence>
<sequence length="374" mass="42130">MTSTRSFQLIFLGDVMLGRLIDQCFPTHVHELSEGRIVEQLKQSDAALRSYGLASPWGDTLPLLRSADLRLINLETSATCHSIKWPNKVFNYRMHPANIEALKVARIDYASLANNHTLDFGEAGLAETVKTLRSAGIHSAGAGLTREEAQGPAKVPIEANSRDGDQDHTIDVFSASDHPQDWARVPNFHFIDYSSATKSHLHRIINQSNKISKSSLKIFSIHWGPNYSWKPSEEIRDLAHFLIDECEIDIVHGHSSHHVQGVEQYKPGKIIIYGCGDFVDDYALTSGYRNDLSAVWRITVNDMKQAPDKHDLVPTKLEVFPSRIKDFQVQLLNKKDNDHRWVCDKIRTLSQDLGSTSSAFLGEEGQLVFELYDK</sequence>
<dbReference type="InterPro" id="IPR052169">
    <property type="entry name" value="CW_Biosynth-Accessory"/>
</dbReference>
<accession>A0A6A6GUB8</accession>
<dbReference type="InterPro" id="IPR019079">
    <property type="entry name" value="Capsule_synth_CapA"/>
</dbReference>